<comment type="caution">
    <text evidence="14">The sequence shown here is derived from an EMBL/GenBank/DDBJ whole genome shotgun (WGS) entry which is preliminary data.</text>
</comment>
<comment type="cofactor">
    <cofactor evidence="1">
        <name>Fe(2+)</name>
        <dbReference type="ChEBI" id="CHEBI:29033"/>
    </cofactor>
</comment>
<evidence type="ECO:0000256" key="10">
    <source>
        <dbReference type="ARBA" id="ARBA00023242"/>
    </source>
</evidence>
<feature type="compositionally biased region" description="Low complexity" evidence="11">
    <location>
        <begin position="942"/>
        <end position="959"/>
    </location>
</feature>
<dbReference type="SUPFAM" id="SSF51197">
    <property type="entry name" value="Clavaminate synthase-like"/>
    <property type="match status" value="1"/>
</dbReference>
<reference evidence="14 15" key="1">
    <citation type="journal article" date="2024" name="Plant Biotechnol. J.">
        <title>Dendrobium thyrsiflorum genome and its molecular insights into genes involved in important horticultural traits.</title>
        <authorList>
            <person name="Chen B."/>
            <person name="Wang J.Y."/>
            <person name="Zheng P.J."/>
            <person name="Li K.L."/>
            <person name="Liang Y.M."/>
            <person name="Chen X.F."/>
            <person name="Zhang C."/>
            <person name="Zhao X."/>
            <person name="He X."/>
            <person name="Zhang G.Q."/>
            <person name="Liu Z.J."/>
            <person name="Xu Q."/>
        </authorList>
    </citation>
    <scope>NUCLEOTIDE SEQUENCE [LARGE SCALE GENOMIC DNA]</scope>
    <source>
        <strain evidence="14">GZMU011</strain>
    </source>
</reference>
<feature type="compositionally biased region" description="Low complexity" evidence="11">
    <location>
        <begin position="1003"/>
        <end position="1013"/>
    </location>
</feature>
<dbReference type="EMBL" id="JANQDX010000013">
    <property type="protein sequence ID" value="KAL0912990.1"/>
    <property type="molecule type" value="Genomic_DNA"/>
</dbReference>
<evidence type="ECO:0000256" key="1">
    <source>
        <dbReference type="ARBA" id="ARBA00001954"/>
    </source>
</evidence>
<evidence type="ECO:0000256" key="4">
    <source>
        <dbReference type="ARBA" id="ARBA00022853"/>
    </source>
</evidence>
<feature type="region of interest" description="Disordered" evidence="11">
    <location>
        <begin position="990"/>
        <end position="1030"/>
    </location>
</feature>
<dbReference type="Pfam" id="PF02928">
    <property type="entry name" value="zf-C5HC2"/>
    <property type="match status" value="1"/>
</dbReference>
<dbReference type="Pfam" id="PF05965">
    <property type="entry name" value="FYRC"/>
    <property type="match status" value="1"/>
</dbReference>
<dbReference type="FunFam" id="3.30.160.360:FF:000005">
    <property type="entry name" value="Putative lysine-specific demethylase JMJ16"/>
    <property type="match status" value="1"/>
</dbReference>
<feature type="region of interest" description="Disordered" evidence="11">
    <location>
        <begin position="1213"/>
        <end position="1241"/>
    </location>
</feature>
<accession>A0ABD0UK08</accession>
<comment type="subcellular location">
    <subcellularLocation>
        <location evidence="2">Nucleus</location>
    </subcellularLocation>
</comment>
<evidence type="ECO:0000256" key="9">
    <source>
        <dbReference type="ARBA" id="ARBA00023163"/>
    </source>
</evidence>
<feature type="domain" description="JmjN" evidence="12">
    <location>
        <begin position="137"/>
        <end position="178"/>
    </location>
</feature>
<evidence type="ECO:0000256" key="8">
    <source>
        <dbReference type="ARBA" id="ARBA00023015"/>
    </source>
</evidence>
<keyword evidence="8" id="KW-0805">Transcription regulation</keyword>
<keyword evidence="6" id="KW-0560">Oxidoreductase</keyword>
<dbReference type="PANTHER" id="PTHR10694:SF113">
    <property type="entry name" value="PROTEIN JUMONJI"/>
    <property type="match status" value="1"/>
</dbReference>
<organism evidence="14 15">
    <name type="scientific">Dendrobium thyrsiflorum</name>
    <name type="common">Pinecone-like raceme dendrobium</name>
    <name type="synonym">Orchid</name>
    <dbReference type="NCBI Taxonomy" id="117978"/>
    <lineage>
        <taxon>Eukaryota</taxon>
        <taxon>Viridiplantae</taxon>
        <taxon>Streptophyta</taxon>
        <taxon>Embryophyta</taxon>
        <taxon>Tracheophyta</taxon>
        <taxon>Spermatophyta</taxon>
        <taxon>Magnoliopsida</taxon>
        <taxon>Liliopsida</taxon>
        <taxon>Asparagales</taxon>
        <taxon>Orchidaceae</taxon>
        <taxon>Epidendroideae</taxon>
        <taxon>Malaxideae</taxon>
        <taxon>Dendrobiinae</taxon>
        <taxon>Dendrobium</taxon>
    </lineage>
</organism>
<feature type="compositionally biased region" description="Basic and acidic residues" evidence="11">
    <location>
        <begin position="1219"/>
        <end position="1228"/>
    </location>
</feature>
<proteinExistence type="predicted"/>
<dbReference type="InterPro" id="IPR003889">
    <property type="entry name" value="FYrich_C"/>
</dbReference>
<gene>
    <name evidence="14" type="ORF">M5K25_016416</name>
</gene>
<dbReference type="GO" id="GO:0051213">
    <property type="term" value="F:dioxygenase activity"/>
    <property type="evidence" value="ECO:0007669"/>
    <property type="project" value="UniProtKB-KW"/>
</dbReference>
<dbReference type="PROSITE" id="PS51542">
    <property type="entry name" value="FYRN"/>
    <property type="match status" value="1"/>
</dbReference>
<dbReference type="InterPro" id="IPR004198">
    <property type="entry name" value="Znf_C5HC2"/>
</dbReference>
<dbReference type="SMART" id="SM00542">
    <property type="entry name" value="FYRC"/>
    <property type="match status" value="1"/>
</dbReference>
<dbReference type="SMART" id="SM00545">
    <property type="entry name" value="JmjN"/>
    <property type="match status" value="1"/>
</dbReference>
<dbReference type="PROSITE" id="PS51183">
    <property type="entry name" value="JMJN"/>
    <property type="match status" value="1"/>
</dbReference>
<feature type="region of interest" description="Disordered" evidence="11">
    <location>
        <begin position="847"/>
        <end position="883"/>
    </location>
</feature>
<dbReference type="SMART" id="SM00558">
    <property type="entry name" value="JmjC"/>
    <property type="match status" value="1"/>
</dbReference>
<evidence type="ECO:0000256" key="3">
    <source>
        <dbReference type="ARBA" id="ARBA00022723"/>
    </source>
</evidence>
<dbReference type="Gene3D" id="3.30.160.360">
    <property type="match status" value="1"/>
</dbReference>
<evidence type="ECO:0000256" key="7">
    <source>
        <dbReference type="ARBA" id="ARBA00023004"/>
    </source>
</evidence>
<dbReference type="Pfam" id="PF05964">
    <property type="entry name" value="FYRN"/>
    <property type="match status" value="1"/>
</dbReference>
<keyword evidence="10" id="KW-0539">Nucleus</keyword>
<dbReference type="Gene3D" id="2.60.120.650">
    <property type="entry name" value="Cupin"/>
    <property type="match status" value="1"/>
</dbReference>
<keyword evidence="4" id="KW-0156">Chromatin regulator</keyword>
<evidence type="ECO:0000256" key="6">
    <source>
        <dbReference type="ARBA" id="ARBA00023002"/>
    </source>
</evidence>
<dbReference type="Pfam" id="PF02375">
    <property type="entry name" value="JmjN"/>
    <property type="match status" value="1"/>
</dbReference>
<evidence type="ECO:0000256" key="2">
    <source>
        <dbReference type="ARBA" id="ARBA00004123"/>
    </source>
</evidence>
<evidence type="ECO:0000259" key="12">
    <source>
        <dbReference type="PROSITE" id="PS51183"/>
    </source>
</evidence>
<evidence type="ECO:0000313" key="15">
    <source>
        <dbReference type="Proteomes" id="UP001552299"/>
    </source>
</evidence>
<dbReference type="PANTHER" id="PTHR10694">
    <property type="entry name" value="LYSINE-SPECIFIC DEMETHYLASE"/>
    <property type="match status" value="1"/>
</dbReference>
<dbReference type="GO" id="GO:0046872">
    <property type="term" value="F:metal ion binding"/>
    <property type="evidence" value="ECO:0007669"/>
    <property type="project" value="UniProtKB-KW"/>
</dbReference>
<dbReference type="Pfam" id="PF02373">
    <property type="entry name" value="JmjC"/>
    <property type="match status" value="1"/>
</dbReference>
<keyword evidence="3" id="KW-0479">Metal-binding</keyword>
<dbReference type="InterPro" id="IPR003349">
    <property type="entry name" value="JmjN"/>
</dbReference>
<feature type="compositionally biased region" description="Basic and acidic residues" evidence="11">
    <location>
        <begin position="1015"/>
        <end position="1024"/>
    </location>
</feature>
<evidence type="ECO:0008006" key="16">
    <source>
        <dbReference type="Google" id="ProtNLM"/>
    </source>
</evidence>
<dbReference type="InterPro" id="IPR003347">
    <property type="entry name" value="JmjC_dom"/>
</dbReference>
<feature type="domain" description="JmjC" evidence="13">
    <location>
        <begin position="346"/>
        <end position="509"/>
    </location>
</feature>
<dbReference type="Proteomes" id="UP001552299">
    <property type="component" value="Unassembled WGS sequence"/>
</dbReference>
<keyword evidence="9" id="KW-0804">Transcription</keyword>
<sequence>MITGCIMAPVLDETDGISPVPPGFVSLKSFTLHRARDGSLASTPFNDPRKTTMDDESSATGVVKLRKSLRHRPWVNYCQLDNSSDEESDSELSDQDAFSIRCLPKGVVRGCIECGNCQKVLARWHPDESCRPILDEAPVFYPSEEEFKDTLKYIASIRPTAESYGICRIVPPPSWKPSCPLKEKHLWEGSSFTTRIQRVDKLQNRETVKKLSRNHSMMKRKRRRLVKAAFGENNIDISEINEKGSYSQRFGFAQGPDFTLDSFQKYADLFKEQYFCNSLNANLRSEQLEPSIENIEGEYWRIVEHPTEEIEVLYGADLETGMFGSGFPKAASSPHDSDSADDCFAKSSWNLNNVSRLPGSVLAFESGDISGVLVPWLYVGMCFSSFCWHVEDHHLYSLNYLHWGAPKIWYGVPGREALNLEAAMKKHLADLFEEQPNLLHNLDTQFSPSILKLESVPVYRCIQHPGEFVLTFPRAYHSGFNCGFNCAEAVNIAPVDWLPHGQNAVELYCEQMRKITISHDKLLLGAAREAVRALWNVLFLKKDTPENRVWKDTSGPVGVLAKSLKARVELERIRREHLSSSQIRKMDSAFDAESERECVLCHYDLHLSAAGCSCSPDKFSCLIHAKHLCSCDWKTRFFLFRYEISELNTLSDAIGGKLSAVHKWGLQDLKLSLSSYVNKEKSFQSRFSDQDCSEAKGNDKVSMSLDFSVISKNTSSAQDGKQSVLQHSSAVTNANTKMLAVDSSLAIANTTLCQHIKSTVPSVAKEPGLQDNSLLKIKLARNQQTTEVCISSHDKSSEECVVNTKTVQSNANVRNYMSCSPLEPNVKQQCPTNLSVSCVSNNLPASKNDPLPYNVGNRREQIIPPKSGKDKPSDGDNPGGVVNIDGKETVCNFSNKQLLVMPRICPTIVDKQRDNKQDGFKNIVHSLLPSTLEPKEQGKGESSGNCSSNSPSHSPVVSVAEGASDHKKCVNASIAGHVLDHLETKELGECGTKSARSDQKQQSSGSLTGSSNSDEFNKAGKVNDSDSLNSMRDNGELIETCSSFPLNTVHRQNHTQNGPRMAKVVRRINCNVELLEYGVVLSGRLWSTSQAIFPKGYRSRVRYWSILDPTQMCYYVSEILDAELLGPLFMIKLEQRPSEIFIHVSATKCWNMVRERVNNEIRRLHNLGRVNLPSLQPPGSVDGLEMFGLTFPTIMQALEAIDKNRVCSEYWRARPKTPHPPDRGDHRAISTNPECKGPPKPVLAGADTKLKSLFKKASSEELLALHMALCSDQPGTNHELLQLIKEENHNRMGFDL</sequence>
<evidence type="ECO:0000313" key="14">
    <source>
        <dbReference type="EMBL" id="KAL0912990.1"/>
    </source>
</evidence>
<dbReference type="GO" id="GO:0005634">
    <property type="term" value="C:nucleus"/>
    <property type="evidence" value="ECO:0007669"/>
    <property type="project" value="UniProtKB-SubCell"/>
</dbReference>
<evidence type="ECO:0000256" key="5">
    <source>
        <dbReference type="ARBA" id="ARBA00022964"/>
    </source>
</evidence>
<dbReference type="PROSITE" id="PS51543">
    <property type="entry name" value="FYRC"/>
    <property type="match status" value="1"/>
</dbReference>
<name>A0ABD0UK08_DENTH</name>
<dbReference type="SMART" id="SM00541">
    <property type="entry name" value="FYRN"/>
    <property type="match status" value="1"/>
</dbReference>
<keyword evidence="5" id="KW-0223">Dioxygenase</keyword>
<dbReference type="GO" id="GO:0032453">
    <property type="term" value="F:histone H3K4 demethylase activity"/>
    <property type="evidence" value="ECO:0007669"/>
    <property type="project" value="UniProtKB-ARBA"/>
</dbReference>
<feature type="compositionally biased region" description="Basic and acidic residues" evidence="11">
    <location>
        <begin position="857"/>
        <end position="874"/>
    </location>
</feature>
<dbReference type="PROSITE" id="PS51184">
    <property type="entry name" value="JMJC"/>
    <property type="match status" value="1"/>
</dbReference>
<keyword evidence="15" id="KW-1185">Reference proteome</keyword>
<protein>
    <recommendedName>
        <fullName evidence="16">Lysine-specific demethylase JMJ16</fullName>
    </recommendedName>
</protein>
<evidence type="ECO:0000259" key="13">
    <source>
        <dbReference type="PROSITE" id="PS51184"/>
    </source>
</evidence>
<feature type="region of interest" description="Disordered" evidence="11">
    <location>
        <begin position="926"/>
        <end position="960"/>
    </location>
</feature>
<dbReference type="GO" id="GO:0045814">
    <property type="term" value="P:negative regulation of gene expression, epigenetic"/>
    <property type="evidence" value="ECO:0007669"/>
    <property type="project" value="UniProtKB-ARBA"/>
</dbReference>
<evidence type="ECO:0000256" key="11">
    <source>
        <dbReference type="SAM" id="MobiDB-lite"/>
    </source>
</evidence>
<dbReference type="InterPro" id="IPR003888">
    <property type="entry name" value="FYrich_N"/>
</dbReference>
<keyword evidence="7" id="KW-0408">Iron</keyword>